<organism evidence="2 3">
    <name type="scientific">Heliophilum fasciatum</name>
    <dbReference type="NCBI Taxonomy" id="35700"/>
    <lineage>
        <taxon>Bacteria</taxon>
        <taxon>Bacillati</taxon>
        <taxon>Bacillota</taxon>
        <taxon>Clostridia</taxon>
        <taxon>Eubacteriales</taxon>
        <taxon>Heliobacteriaceae</taxon>
        <taxon>Heliophilum</taxon>
    </lineage>
</organism>
<gene>
    <name evidence="2" type="ORF">EDD73_13131</name>
</gene>
<feature type="transmembrane region" description="Helical" evidence="1">
    <location>
        <begin position="6"/>
        <end position="27"/>
    </location>
</feature>
<evidence type="ECO:0000256" key="1">
    <source>
        <dbReference type="SAM" id="Phobius"/>
    </source>
</evidence>
<dbReference type="RefSeq" id="WP_131920523.1">
    <property type="nucleotide sequence ID" value="NZ_JAOQNU010000032.1"/>
</dbReference>
<name>A0A4R2REP3_9FIRM</name>
<keyword evidence="1" id="KW-1133">Transmembrane helix</keyword>
<sequence length="89" mass="9595">MIHLPSIIEVIAMLVILTIAFFTGYFLRHFIPVSKRLAVGLGSIVFINTVIFGIKIVSKIELPMTTSIGLGLGIGFSLGISQGFISKSE</sequence>
<evidence type="ECO:0000313" key="3">
    <source>
        <dbReference type="Proteomes" id="UP000294813"/>
    </source>
</evidence>
<comment type="caution">
    <text evidence="2">The sequence shown here is derived from an EMBL/GenBank/DDBJ whole genome shotgun (WGS) entry which is preliminary data.</text>
</comment>
<dbReference type="Proteomes" id="UP000294813">
    <property type="component" value="Unassembled WGS sequence"/>
</dbReference>
<feature type="transmembrane region" description="Helical" evidence="1">
    <location>
        <begin position="39"/>
        <end position="58"/>
    </location>
</feature>
<protein>
    <submittedName>
        <fullName evidence="2">Uncharacterized protein</fullName>
    </submittedName>
</protein>
<evidence type="ECO:0000313" key="2">
    <source>
        <dbReference type="EMBL" id="TCP61034.1"/>
    </source>
</evidence>
<feature type="transmembrane region" description="Helical" evidence="1">
    <location>
        <begin position="64"/>
        <end position="85"/>
    </location>
</feature>
<keyword evidence="3" id="KW-1185">Reference proteome</keyword>
<reference evidence="2 3" key="1">
    <citation type="submission" date="2019-03" db="EMBL/GenBank/DDBJ databases">
        <title>Genomic Encyclopedia of Type Strains, Phase IV (KMG-IV): sequencing the most valuable type-strain genomes for metagenomic binning, comparative biology and taxonomic classification.</title>
        <authorList>
            <person name="Goeker M."/>
        </authorList>
    </citation>
    <scope>NUCLEOTIDE SEQUENCE [LARGE SCALE GENOMIC DNA]</scope>
    <source>
        <strain evidence="2 3">DSM 11170</strain>
    </source>
</reference>
<dbReference type="AlphaFoldDB" id="A0A4R2REP3"/>
<dbReference type="EMBL" id="SLXT01000031">
    <property type="protein sequence ID" value="TCP61034.1"/>
    <property type="molecule type" value="Genomic_DNA"/>
</dbReference>
<keyword evidence="1" id="KW-0812">Transmembrane</keyword>
<keyword evidence="1" id="KW-0472">Membrane</keyword>
<accession>A0A4R2REP3</accession>
<proteinExistence type="predicted"/>